<dbReference type="Pfam" id="PF00085">
    <property type="entry name" value="Thioredoxin"/>
    <property type="match status" value="1"/>
</dbReference>
<dbReference type="GO" id="GO:0009507">
    <property type="term" value="C:chloroplast"/>
    <property type="evidence" value="ECO:0007669"/>
    <property type="project" value="UniProtKB-SubCell"/>
</dbReference>
<evidence type="ECO:0000256" key="7">
    <source>
        <dbReference type="ARBA" id="ARBA00023002"/>
    </source>
</evidence>
<keyword evidence="5" id="KW-0809">Transit peptide</keyword>
<proteinExistence type="evidence at transcript level"/>
<sequence>MNIVRALNRRAAFSIVPRHAAPLQRRNCTAYAGEIRKVTGEELEVALANREKPMIVDFYADWCGPCVLLAKELEQVAQELGDSVQILKVDTEIEKALASQLRIQGLPTMIFIGMDPEKPALRTEGLLPANSIKDIVLNELMEPAAPAESGA</sequence>
<dbReference type="EMBL" id="EF437241">
    <property type="protein sequence ID" value="ABR23155.1"/>
    <property type="molecule type" value="mRNA"/>
</dbReference>
<keyword evidence="3" id="KW-0150">Chloroplast</keyword>
<keyword evidence="7" id="KW-0560">Oxidoreductase</keyword>
<protein>
    <submittedName>
        <fullName evidence="12">Thioredoxin</fullName>
    </submittedName>
</protein>
<dbReference type="CDD" id="cd02947">
    <property type="entry name" value="TRX_family"/>
    <property type="match status" value="1"/>
</dbReference>
<evidence type="ECO:0000256" key="3">
    <source>
        <dbReference type="ARBA" id="ARBA00022528"/>
    </source>
</evidence>
<dbReference type="GO" id="GO:0015035">
    <property type="term" value="F:protein-disulfide reductase activity"/>
    <property type="evidence" value="ECO:0007669"/>
    <property type="project" value="InterPro"/>
</dbReference>
<dbReference type="SUPFAM" id="SSF52833">
    <property type="entry name" value="Thioredoxin-like"/>
    <property type="match status" value="1"/>
</dbReference>
<dbReference type="PANTHER" id="PTHR47834">
    <property type="entry name" value="THIOREDOXIN-LIKE PROTEIN CITRX, CHLOROPLASTIC"/>
    <property type="match status" value="1"/>
</dbReference>
<dbReference type="GO" id="GO:0045454">
    <property type="term" value="P:cell redox homeostasis"/>
    <property type="evidence" value="ECO:0007669"/>
    <property type="project" value="InterPro"/>
</dbReference>
<dbReference type="PROSITE" id="PS51352">
    <property type="entry name" value="THIOREDOXIN_2"/>
    <property type="match status" value="1"/>
</dbReference>
<evidence type="ECO:0000259" key="11">
    <source>
        <dbReference type="PROSITE" id="PS51352"/>
    </source>
</evidence>
<keyword evidence="9" id="KW-0676">Redox-active center</keyword>
<reference evidence="12" key="2">
    <citation type="journal article" date="2009" name="Aquat. Toxicol.">
        <title>Expression of genes involved in redox homeostasis and antioxidant defense in a marine macroalga Ulva fasciata by excess copper.</title>
        <authorList>
            <person name="Wu T.M."/>
            <person name="Hsu Y.T."/>
            <person name="Sung M.S."/>
            <person name="Hsu Y.T."/>
            <person name="Lee T.M."/>
        </authorList>
    </citation>
    <scope>NUCLEOTIDE SEQUENCE</scope>
</reference>
<organism evidence="12">
    <name type="scientific">Ulva fasciata</name>
    <dbReference type="NCBI Taxonomy" id="111617"/>
    <lineage>
        <taxon>Eukaryota</taxon>
        <taxon>Viridiplantae</taxon>
        <taxon>Chlorophyta</taxon>
        <taxon>core chlorophytes</taxon>
        <taxon>Ulvophyceae</taxon>
        <taxon>OUU clade</taxon>
        <taxon>Ulvales</taxon>
        <taxon>Ulvaceae</taxon>
        <taxon>Ulva</taxon>
    </lineage>
</organism>
<evidence type="ECO:0000256" key="9">
    <source>
        <dbReference type="ARBA" id="ARBA00023284"/>
    </source>
</evidence>
<dbReference type="PANTHER" id="PTHR47834:SF2">
    <property type="entry name" value="THIOREDOXIN-LIKE PROTEIN CITRX, CHLOROPLASTIC"/>
    <property type="match status" value="1"/>
</dbReference>
<name>D0PNI8_9CHLO</name>
<accession>D0PNI8</accession>
<evidence type="ECO:0000256" key="5">
    <source>
        <dbReference type="ARBA" id="ARBA00022946"/>
    </source>
</evidence>
<feature type="domain" description="Thioredoxin" evidence="11">
    <location>
        <begin position="15"/>
        <end position="142"/>
    </location>
</feature>
<comment type="similarity">
    <text evidence="10">Belongs to the thioredoxin family. Plant CITRX-type subfamily.</text>
</comment>
<reference evidence="12" key="1">
    <citation type="submission" date="2007-02" db="EMBL/GenBank/DDBJ databases">
        <authorList>
            <person name="Lee T.-M."/>
            <person name="Wu T.-M."/>
        </authorList>
    </citation>
    <scope>NUCLEOTIDE SEQUENCE</scope>
</reference>
<dbReference type="PROSITE" id="PS00194">
    <property type="entry name" value="THIOREDOXIN_1"/>
    <property type="match status" value="1"/>
</dbReference>
<comment type="subcellular location">
    <subcellularLocation>
        <location evidence="1">Plastid</location>
        <location evidence="1">Chloroplast</location>
    </subcellularLocation>
</comment>
<dbReference type="Gene3D" id="3.40.30.10">
    <property type="entry name" value="Glutaredoxin"/>
    <property type="match status" value="1"/>
</dbReference>
<evidence type="ECO:0000313" key="12">
    <source>
        <dbReference type="EMBL" id="ABR23155.1"/>
    </source>
</evidence>
<evidence type="ECO:0000256" key="6">
    <source>
        <dbReference type="ARBA" id="ARBA00022982"/>
    </source>
</evidence>
<dbReference type="InterPro" id="IPR036249">
    <property type="entry name" value="Thioredoxin-like_sf"/>
</dbReference>
<evidence type="ECO:0000256" key="1">
    <source>
        <dbReference type="ARBA" id="ARBA00004229"/>
    </source>
</evidence>
<evidence type="ECO:0000256" key="4">
    <source>
        <dbReference type="ARBA" id="ARBA00022640"/>
    </source>
</evidence>
<dbReference type="InterPro" id="IPR017937">
    <property type="entry name" value="Thioredoxin_CS"/>
</dbReference>
<keyword evidence="4" id="KW-0934">Plastid</keyword>
<dbReference type="InterPro" id="IPR013766">
    <property type="entry name" value="Thioredoxin_domain"/>
</dbReference>
<evidence type="ECO:0000256" key="2">
    <source>
        <dbReference type="ARBA" id="ARBA00022448"/>
    </source>
</evidence>
<evidence type="ECO:0000256" key="8">
    <source>
        <dbReference type="ARBA" id="ARBA00023157"/>
    </source>
</evidence>
<keyword evidence="8" id="KW-1015">Disulfide bond</keyword>
<dbReference type="FunFam" id="3.40.30.10:FF:000149">
    <property type="entry name" value="Thioredoxin-like protein CITRX, chloroplastic"/>
    <property type="match status" value="1"/>
</dbReference>
<evidence type="ECO:0000256" key="10">
    <source>
        <dbReference type="ARBA" id="ARBA00024039"/>
    </source>
</evidence>
<keyword evidence="2" id="KW-0813">Transport</keyword>
<keyword evidence="6" id="KW-0249">Electron transport</keyword>
<dbReference type="AlphaFoldDB" id="D0PNI8"/>
<dbReference type="InterPro" id="IPR044182">
    <property type="entry name" value="CITRX"/>
</dbReference>